<proteinExistence type="predicted"/>
<organism evidence="1 2">
    <name type="scientific">Gemmata palustris</name>
    <dbReference type="NCBI Taxonomy" id="2822762"/>
    <lineage>
        <taxon>Bacteria</taxon>
        <taxon>Pseudomonadati</taxon>
        <taxon>Planctomycetota</taxon>
        <taxon>Planctomycetia</taxon>
        <taxon>Gemmatales</taxon>
        <taxon>Gemmataceae</taxon>
        <taxon>Gemmata</taxon>
    </lineage>
</organism>
<dbReference type="EMBL" id="JAGKQQ010000001">
    <property type="protein sequence ID" value="MBP3957300.1"/>
    <property type="molecule type" value="Genomic_DNA"/>
</dbReference>
<protein>
    <submittedName>
        <fullName evidence="1">Uncharacterized protein</fullName>
    </submittedName>
</protein>
<dbReference type="RefSeq" id="WP_210656229.1">
    <property type="nucleotide sequence ID" value="NZ_JAGKQQ010000001.1"/>
</dbReference>
<sequence>MRSALCSNKQWRANPMADGMYEVIALIPETSDFSLEVALKHFGSLKSGSTRLRAEAAVGPGKRKPSGFRVYYGDWAIVAWLEADKSVLEDSRELANRDNLPAPTEVVSTCSRRLSVWSDEDPGFDHTDEFNSFTDELRARFGVLIYDNVNGEWWT</sequence>
<gene>
    <name evidence="1" type="ORF">J8F10_18805</name>
</gene>
<accession>A0ABS5BUG9</accession>
<keyword evidence="2" id="KW-1185">Reference proteome</keyword>
<evidence type="ECO:0000313" key="2">
    <source>
        <dbReference type="Proteomes" id="UP000676565"/>
    </source>
</evidence>
<evidence type="ECO:0000313" key="1">
    <source>
        <dbReference type="EMBL" id="MBP3957300.1"/>
    </source>
</evidence>
<dbReference type="Proteomes" id="UP000676565">
    <property type="component" value="Unassembled WGS sequence"/>
</dbReference>
<name>A0ABS5BUG9_9BACT</name>
<comment type="caution">
    <text evidence="1">The sequence shown here is derived from an EMBL/GenBank/DDBJ whole genome shotgun (WGS) entry which is preliminary data.</text>
</comment>
<reference evidence="1 2" key="1">
    <citation type="submission" date="2021-04" db="EMBL/GenBank/DDBJ databases">
        <authorList>
            <person name="Ivanova A."/>
        </authorList>
    </citation>
    <scope>NUCLEOTIDE SEQUENCE [LARGE SCALE GENOMIC DNA]</scope>
    <source>
        <strain evidence="1 2">G18</strain>
    </source>
</reference>